<feature type="domain" description="UvrD-like helicase ATP-binding" evidence="7">
    <location>
        <begin position="215"/>
        <end position="635"/>
    </location>
</feature>
<organism evidence="8 9">
    <name type="scientific">Planomonospora alba</name>
    <dbReference type="NCBI Taxonomy" id="161354"/>
    <lineage>
        <taxon>Bacteria</taxon>
        <taxon>Bacillati</taxon>
        <taxon>Actinomycetota</taxon>
        <taxon>Actinomycetes</taxon>
        <taxon>Streptosporangiales</taxon>
        <taxon>Streptosporangiaceae</taxon>
        <taxon>Planomonospora</taxon>
    </lineage>
</organism>
<keyword evidence="1 5" id="KW-0547">Nucleotide-binding</keyword>
<evidence type="ECO:0000256" key="1">
    <source>
        <dbReference type="ARBA" id="ARBA00022741"/>
    </source>
</evidence>
<keyword evidence="4 5" id="KW-0067">ATP-binding</keyword>
<dbReference type="PANTHER" id="PTHR11070">
    <property type="entry name" value="UVRD / RECB / PCRA DNA HELICASE FAMILY MEMBER"/>
    <property type="match status" value="1"/>
</dbReference>
<comment type="caution">
    <text evidence="8">The sequence shown here is derived from an EMBL/GenBank/DDBJ whole genome shotgun (WGS) entry which is preliminary data.</text>
</comment>
<evidence type="ECO:0000256" key="6">
    <source>
        <dbReference type="SAM" id="MobiDB-lite"/>
    </source>
</evidence>
<accession>A0ABP6N1P8</accession>
<evidence type="ECO:0000313" key="9">
    <source>
        <dbReference type="Proteomes" id="UP001500320"/>
    </source>
</evidence>
<dbReference type="RefSeq" id="WP_344859033.1">
    <property type="nucleotide sequence ID" value="NZ_BAAAUT010000017.1"/>
</dbReference>
<dbReference type="InterPro" id="IPR027785">
    <property type="entry name" value="UvrD-like_helicase_C"/>
</dbReference>
<evidence type="ECO:0000313" key="8">
    <source>
        <dbReference type="EMBL" id="GAA3133693.1"/>
    </source>
</evidence>
<dbReference type="Gene3D" id="3.40.50.300">
    <property type="entry name" value="P-loop containing nucleotide triphosphate hydrolases"/>
    <property type="match status" value="3"/>
</dbReference>
<evidence type="ECO:0000256" key="5">
    <source>
        <dbReference type="PROSITE-ProRule" id="PRU00560"/>
    </source>
</evidence>
<name>A0ABP6N1P8_9ACTN</name>
<feature type="binding site" evidence="5">
    <location>
        <begin position="236"/>
        <end position="243"/>
    </location>
    <ligand>
        <name>ATP</name>
        <dbReference type="ChEBI" id="CHEBI:30616"/>
    </ligand>
</feature>
<sequence>MGRRQSGTARSGAREHTPGRSGPDSTAEHTAGQGTALREAIRTEQARLTRLYHRLDAAREHTRTALAAEHARGGAGGTHQARLERDVSAAEHARRLAQLDGVEHGLCFGRIDDTDGETCYIGRIGLRDTDGEIILTDWRAPAARPFYTATPADPGPLVRRRHLHTRDRTVVGIDDEVFDLDRLGEGERRTLVGEAALLASLRRGRTGRMSQVVATIQAEQDRVIRSGLAGALVVEGGPGTGKTVAALHRAAYLLYTHRDVLSRRGVLVVGPTALFARYIGQVLPSLGETDVVVATVGELHPGVRATAADTPAAAVVKGDLRMAGVVAAAVADRQRLPDGDLQIAVPVRTSLRDGVEVVVEEMTIAASHAACAAARTRARRSGLPHNTARRLFLLDVLTALAADEAARLDAPADADDLRHARKVLWARPQVRRALDDLWPHLTPEQLVGDLLSDAAALRRAAPELSPAERDALLRPPGSPWTPGDVPLLDEAAELLGVDEAALHAARRAAEAERREEEAYARGVLEFTGLAEDEMMEASALAERHHWSGPYRTTAERAAADRTWAYGHVIVDEAQELSAMAWRTIMRRIPARSLTVVGDLAQTGSAAGARSWGEMLDPYLKGRWRVERLLVNYRTPTEIMEVAADVLAAVAPGRTPPESVRTGGDAPRAVRAATADLPALAAAELEAIGEGRLALIVPDARRDEVAGAVAARWPDPHDGSDALERPVAVLTTGEAKGLEFDAVIVVEPGEILAQSPMGGHDLYVAVTRATRRLTVACRGTLPPMLARLACR</sequence>
<evidence type="ECO:0000256" key="2">
    <source>
        <dbReference type="ARBA" id="ARBA00022801"/>
    </source>
</evidence>
<dbReference type="InterPro" id="IPR000212">
    <property type="entry name" value="DNA_helicase_UvrD/REP"/>
</dbReference>
<evidence type="ECO:0000259" key="7">
    <source>
        <dbReference type="PROSITE" id="PS51198"/>
    </source>
</evidence>
<dbReference type="Pfam" id="PF13538">
    <property type="entry name" value="UvrD_C_2"/>
    <property type="match status" value="1"/>
</dbReference>
<dbReference type="EMBL" id="BAAAUT010000017">
    <property type="protein sequence ID" value="GAA3133693.1"/>
    <property type="molecule type" value="Genomic_DNA"/>
</dbReference>
<dbReference type="InterPro" id="IPR014016">
    <property type="entry name" value="UvrD-like_ATP-bd"/>
</dbReference>
<evidence type="ECO:0000256" key="4">
    <source>
        <dbReference type="ARBA" id="ARBA00022840"/>
    </source>
</evidence>
<evidence type="ECO:0000256" key="3">
    <source>
        <dbReference type="ARBA" id="ARBA00022806"/>
    </source>
</evidence>
<feature type="region of interest" description="Disordered" evidence="6">
    <location>
        <begin position="1"/>
        <end position="35"/>
    </location>
</feature>
<dbReference type="Proteomes" id="UP001500320">
    <property type="component" value="Unassembled WGS sequence"/>
</dbReference>
<dbReference type="PANTHER" id="PTHR11070:SF45">
    <property type="entry name" value="DNA 3'-5' HELICASE"/>
    <property type="match status" value="1"/>
</dbReference>
<keyword evidence="9" id="KW-1185">Reference proteome</keyword>
<reference evidence="9" key="1">
    <citation type="journal article" date="2019" name="Int. J. Syst. Evol. Microbiol.">
        <title>The Global Catalogue of Microorganisms (GCM) 10K type strain sequencing project: providing services to taxonomists for standard genome sequencing and annotation.</title>
        <authorList>
            <consortium name="The Broad Institute Genomics Platform"/>
            <consortium name="The Broad Institute Genome Sequencing Center for Infectious Disease"/>
            <person name="Wu L."/>
            <person name="Ma J."/>
        </authorList>
    </citation>
    <scope>NUCLEOTIDE SEQUENCE [LARGE SCALE GENOMIC DNA]</scope>
    <source>
        <strain evidence="9">JCM 9373</strain>
    </source>
</reference>
<gene>
    <name evidence="8" type="ORF">GCM10010466_25370</name>
</gene>
<feature type="region of interest" description="Disordered" evidence="6">
    <location>
        <begin position="68"/>
        <end position="87"/>
    </location>
</feature>
<dbReference type="SUPFAM" id="SSF52540">
    <property type="entry name" value="P-loop containing nucleoside triphosphate hydrolases"/>
    <property type="match status" value="1"/>
</dbReference>
<dbReference type="PROSITE" id="PS51198">
    <property type="entry name" value="UVRD_HELICASE_ATP_BIND"/>
    <property type="match status" value="1"/>
</dbReference>
<dbReference type="InterPro" id="IPR027417">
    <property type="entry name" value="P-loop_NTPase"/>
</dbReference>
<keyword evidence="2 5" id="KW-0378">Hydrolase</keyword>
<keyword evidence="3 5" id="KW-0347">Helicase</keyword>
<proteinExistence type="predicted"/>
<protein>
    <submittedName>
        <fullName evidence="8">AAA family ATPase</fullName>
    </submittedName>
</protein>